<protein>
    <recommendedName>
        <fullName evidence="4">Membrane-bound transcription factor site-2 protease</fullName>
        <ecNumber evidence="3">3.4.24.85</ecNumber>
    </recommendedName>
    <alternativeName>
        <fullName evidence="8">Endopeptidase S2P</fullName>
    </alternativeName>
</protein>
<dbReference type="Proteomes" id="UP000215902">
    <property type="component" value="Unassembled WGS sequence"/>
</dbReference>
<evidence type="ECO:0000256" key="5">
    <source>
        <dbReference type="ARBA" id="ARBA00022692"/>
    </source>
</evidence>
<dbReference type="PANTHER" id="PTHR13325:SF3">
    <property type="entry name" value="MEMBRANE-BOUND TRANSCRIPTION FACTOR SITE-2 PROTEASE"/>
    <property type="match status" value="1"/>
</dbReference>
<sequence length="230" mass="24738">LYLIMGAAIAACAFIGIWLACLLFYRLIMGKSGNEDGILRVSLFFARLHTTALNGFFMHTGRLRLFPYRIWFGAGVLISLALMATSCVLLTVLAYNTLAQRPANEQVLTPVVPGVNLPSNHLPYYLGALLLCGIFHEFGHAVAAAREDIRVQAAGIFVLGVYPGAFVDLNSADLALVSPARRLRVFCAGVWHNTVLALGAILLLIRPAWLLAPLGYSNASGAVVTWLAAG</sequence>
<dbReference type="OrthoDB" id="69989at2759"/>
<dbReference type="GO" id="GO:0031293">
    <property type="term" value="P:membrane protein intracellular domain proteolysis"/>
    <property type="evidence" value="ECO:0007669"/>
    <property type="project" value="TreeGrafter"/>
</dbReference>
<keyword evidence="7 10" id="KW-0472">Membrane</keyword>
<feature type="domain" description="Peptidase M50" evidence="11">
    <location>
        <begin position="125"/>
        <end position="204"/>
    </location>
</feature>
<evidence type="ECO:0000256" key="4">
    <source>
        <dbReference type="ARBA" id="ARBA00014400"/>
    </source>
</evidence>
<dbReference type="GO" id="GO:0004222">
    <property type="term" value="F:metalloendopeptidase activity"/>
    <property type="evidence" value="ECO:0007669"/>
    <property type="project" value="InterPro"/>
</dbReference>
<evidence type="ECO:0000313" key="13">
    <source>
        <dbReference type="Proteomes" id="UP000215902"/>
    </source>
</evidence>
<evidence type="ECO:0000313" key="12">
    <source>
        <dbReference type="EMBL" id="PAA66392.1"/>
    </source>
</evidence>
<comment type="subcellular location">
    <subcellularLocation>
        <location evidence="2">Endomembrane system</location>
        <topology evidence="2">Multi-pass membrane protein</topology>
    </subcellularLocation>
</comment>
<evidence type="ECO:0000256" key="3">
    <source>
        <dbReference type="ARBA" id="ARBA00012347"/>
    </source>
</evidence>
<proteinExistence type="predicted"/>
<evidence type="ECO:0000259" key="11">
    <source>
        <dbReference type="Pfam" id="PF02163"/>
    </source>
</evidence>
<dbReference type="GO" id="GO:0016020">
    <property type="term" value="C:membrane"/>
    <property type="evidence" value="ECO:0007669"/>
    <property type="project" value="InterPro"/>
</dbReference>
<dbReference type="EMBL" id="NIVC01001563">
    <property type="protein sequence ID" value="PAA66392.1"/>
    <property type="molecule type" value="Genomic_DNA"/>
</dbReference>
<evidence type="ECO:0000256" key="1">
    <source>
        <dbReference type="ARBA" id="ARBA00001350"/>
    </source>
</evidence>
<accession>A0A267F057</accession>
<feature type="transmembrane region" description="Helical" evidence="10">
    <location>
        <begin position="70"/>
        <end position="95"/>
    </location>
</feature>
<keyword evidence="5 10" id="KW-0812">Transmembrane</keyword>
<evidence type="ECO:0000256" key="8">
    <source>
        <dbReference type="ARBA" id="ARBA00032658"/>
    </source>
</evidence>
<dbReference type="GO" id="GO:1905897">
    <property type="term" value="P:regulation of response to endoplasmic reticulum stress"/>
    <property type="evidence" value="ECO:0007669"/>
    <property type="project" value="TreeGrafter"/>
</dbReference>
<comment type="catalytic activity">
    <reaction evidence="1">
        <text>Cleaves several transcription factors that are type-2 transmembrane proteins within membrane-spanning domains. Known substrates include sterol regulatory element-binding protein (SREBP) -1, SREBP-2 and forms of the transcriptional activator ATF6. SREBP-2 is cleaved at the site 477-DRSRILL-|-CVLTFLCLSFNPLTSLLQWGGA-505. The residues Asn-Pro, 11 residues distal to the site of cleavage in the membrane-spanning domain, are important for cleavage by S2P endopeptidase. Replacement of either of these residues does not prevent cleavage, but there is no cleavage if both of these residues are replaced.</text>
        <dbReference type="EC" id="3.4.24.85"/>
    </reaction>
</comment>
<dbReference type="Pfam" id="PF02163">
    <property type="entry name" value="Peptidase_M50"/>
    <property type="match status" value="1"/>
</dbReference>
<dbReference type="PRINTS" id="PR01000">
    <property type="entry name" value="SREBPS2PTASE"/>
</dbReference>
<keyword evidence="6 10" id="KW-1133">Transmembrane helix</keyword>
<evidence type="ECO:0000256" key="7">
    <source>
        <dbReference type="ARBA" id="ARBA00023136"/>
    </source>
</evidence>
<evidence type="ECO:0000256" key="2">
    <source>
        <dbReference type="ARBA" id="ARBA00004127"/>
    </source>
</evidence>
<evidence type="ECO:0000256" key="9">
    <source>
        <dbReference type="ARBA" id="ARBA00045828"/>
    </source>
</evidence>
<feature type="non-terminal residue" evidence="12">
    <location>
        <position position="1"/>
    </location>
</feature>
<dbReference type="InterPro" id="IPR001193">
    <property type="entry name" value="MBTPS2"/>
</dbReference>
<organism evidence="12 13">
    <name type="scientific">Macrostomum lignano</name>
    <dbReference type="NCBI Taxonomy" id="282301"/>
    <lineage>
        <taxon>Eukaryota</taxon>
        <taxon>Metazoa</taxon>
        <taxon>Spiralia</taxon>
        <taxon>Lophotrochozoa</taxon>
        <taxon>Platyhelminthes</taxon>
        <taxon>Rhabditophora</taxon>
        <taxon>Macrostomorpha</taxon>
        <taxon>Macrostomida</taxon>
        <taxon>Macrostomidae</taxon>
        <taxon>Macrostomum</taxon>
    </lineage>
</organism>
<feature type="transmembrane region" description="Helical" evidence="10">
    <location>
        <begin position="37"/>
        <end position="58"/>
    </location>
</feature>
<keyword evidence="13" id="KW-1185">Reference proteome</keyword>
<dbReference type="GO" id="GO:0012505">
    <property type="term" value="C:endomembrane system"/>
    <property type="evidence" value="ECO:0007669"/>
    <property type="project" value="UniProtKB-SubCell"/>
</dbReference>
<dbReference type="PANTHER" id="PTHR13325">
    <property type="entry name" value="PROTEASE M50 MEMBRANE-BOUND TRANSCRIPTION FACTOR SITE 2 PROTEASE"/>
    <property type="match status" value="1"/>
</dbReference>
<feature type="transmembrane region" description="Helical" evidence="10">
    <location>
        <begin position="6"/>
        <end position="25"/>
    </location>
</feature>
<dbReference type="AlphaFoldDB" id="A0A267F057"/>
<dbReference type="InterPro" id="IPR008915">
    <property type="entry name" value="Peptidase_M50"/>
</dbReference>
<dbReference type="STRING" id="282301.A0A267F057"/>
<gene>
    <name evidence="12" type="ORF">BOX15_Mlig012738g1</name>
</gene>
<comment type="caution">
    <text evidence="12">The sequence shown here is derived from an EMBL/GenBank/DDBJ whole genome shotgun (WGS) entry which is preliminary data.</text>
</comment>
<evidence type="ECO:0000256" key="10">
    <source>
        <dbReference type="SAM" id="Phobius"/>
    </source>
</evidence>
<dbReference type="EC" id="3.4.24.85" evidence="3"/>
<evidence type="ECO:0000256" key="6">
    <source>
        <dbReference type="ARBA" id="ARBA00022989"/>
    </source>
</evidence>
<comment type="function">
    <text evidence="9">Zinc metalloprotease that mediates intramembrane proteolysis of proteins such as ATF6, ATF6B, SREBF1/SREBP1 and SREBF2/SREBP2. Catalyzes the second step in the proteolytic activation of the sterol regulatory element-binding proteins (SREBPs) SREBF1/SREBP1 and SREBF2/SREBP2: cleaves SREBPs within the first transmembrane segment, thereby releasing the N-terminal segment with a portion of the transmembrane segment attached. Mature N-terminal SREBP fragments shuttle to the nucleus and activate gene transcription. Also mediates the second step in the proteolytic activation of the cyclic AMP-dependent transcription factor ATF-6 (ATF6 and ATF6B). Involved in intramembrane proteolysis during bone formation. In astrocytes and osteoblasts, upon DNA damage and ER stress, mediates the second step of the regulated intramembrane proteolytic activation of the transcription factor CREB3L1, leading to the inhibition of cell-cycle progression.</text>
</comment>
<dbReference type="GO" id="GO:0005737">
    <property type="term" value="C:cytoplasm"/>
    <property type="evidence" value="ECO:0007669"/>
    <property type="project" value="TreeGrafter"/>
</dbReference>
<reference evidence="12 13" key="1">
    <citation type="submission" date="2017-06" db="EMBL/GenBank/DDBJ databases">
        <title>A platform for efficient transgenesis in Macrostomum lignano, a flatworm model organism for stem cell research.</title>
        <authorList>
            <person name="Berezikov E."/>
        </authorList>
    </citation>
    <scope>NUCLEOTIDE SEQUENCE [LARGE SCALE GENOMIC DNA]</scope>
    <source>
        <strain evidence="12">DV1</strain>
        <tissue evidence="12">Whole organism</tissue>
    </source>
</reference>
<feature type="transmembrane region" description="Helical" evidence="10">
    <location>
        <begin position="185"/>
        <end position="205"/>
    </location>
</feature>
<name>A0A267F057_9PLAT</name>